<protein>
    <submittedName>
        <fullName evidence="2">N-acetyltransferase</fullName>
    </submittedName>
</protein>
<dbReference type="Pfam" id="PF00583">
    <property type="entry name" value="Acetyltransf_1"/>
    <property type="match status" value="1"/>
</dbReference>
<dbReference type="GO" id="GO:0016747">
    <property type="term" value="F:acyltransferase activity, transferring groups other than amino-acyl groups"/>
    <property type="evidence" value="ECO:0007669"/>
    <property type="project" value="InterPro"/>
</dbReference>
<feature type="domain" description="N-acetyltransferase" evidence="1">
    <location>
        <begin position="6"/>
        <end position="146"/>
    </location>
</feature>
<sequence length="686" mass="75306">MAISVLPVAAEQAELLDAIIALGDRYTKYLGLLTPPAYRKHAEDDGLLVAVDGEEVVGYALFGLPKRSLHVRLAHLCVAEEHRGKGVARELIHAIRTRHAHRLGVRAKCRRDYGLSGMWTALGFVPRGESLGRGKDKETLDTWWLDLGHEDLFTEAQSDALLVVTVDHGVFAGLRGTGTERAVAESRALEAGWLADLVELAFTPQLLHDVRDVDDREARNHQRAGLAELRSLSPDSAAVAIRLQELSAAARKELPDVPLDDRQRARLRYVAETSCAGLQVLVTRDPALAALADIAWDIARVKVVSPAVVTLHVDELRQAQVYRPADLMGTTFSAEEIAPGGEGELVAFFEQAEGDRGTAFAERLKSLVDDGVLWRRELLRDGEGHPVALYVWAMDGRTLNVAFLRTASHRLEETLARQLLFMLKRLGRERGAQAVRITDPFLSPTAMSAAGADGFTEDESGFTALLVDVCGPAEVVSQKAAEIAGRMSRSAPRLDDRVSPGIASMAERVWWPAKLIDTALPCFVAPIKPRWSTELFDVPAMLVPRDDVLGISREHVYYRSSGRRGESVPARILWYVSEGTSGQQGKMVIGCSRLDEVVIDDPDTLFSRFEHLGVYGHAEVRAAADVSGKAMALRFSDTEIFPVQVTHARVTALAKGLGLRWVPPMQLSKISNALFQAMYEEGHRKT</sequence>
<dbReference type="Gene3D" id="3.40.630.30">
    <property type="match status" value="1"/>
</dbReference>
<keyword evidence="2" id="KW-0808">Transferase</keyword>
<evidence type="ECO:0000313" key="2">
    <source>
        <dbReference type="EMBL" id="QES47760.1"/>
    </source>
</evidence>
<dbReference type="EMBL" id="CP029190">
    <property type="protein sequence ID" value="QES47760.1"/>
    <property type="molecule type" value="Genomic_DNA"/>
</dbReference>
<dbReference type="PROSITE" id="PS51186">
    <property type="entry name" value="GNAT"/>
    <property type="match status" value="1"/>
</dbReference>
<dbReference type="RefSeq" id="WP_150206879.1">
    <property type="nucleotide sequence ID" value="NZ_CP029190.1"/>
</dbReference>
<organism evidence="2 3">
    <name type="scientific">Streptomyces venezuelae</name>
    <dbReference type="NCBI Taxonomy" id="54571"/>
    <lineage>
        <taxon>Bacteria</taxon>
        <taxon>Bacillati</taxon>
        <taxon>Actinomycetota</taxon>
        <taxon>Actinomycetes</taxon>
        <taxon>Kitasatosporales</taxon>
        <taxon>Streptomycetaceae</taxon>
        <taxon>Streptomyces</taxon>
    </lineage>
</organism>
<dbReference type="OrthoDB" id="226313at2"/>
<gene>
    <name evidence="2" type="ORF">DEJ50_07975</name>
</gene>
<accession>A0A5P2CZQ5</accession>
<dbReference type="AlphaFoldDB" id="A0A5P2CZQ5"/>
<dbReference type="InterPro" id="IPR000182">
    <property type="entry name" value="GNAT_dom"/>
</dbReference>
<name>A0A5P2CZQ5_STRVZ</name>
<proteinExistence type="predicted"/>
<dbReference type="SUPFAM" id="SSF55729">
    <property type="entry name" value="Acyl-CoA N-acyltransferases (Nat)"/>
    <property type="match status" value="1"/>
</dbReference>
<reference evidence="2 3" key="1">
    <citation type="submission" date="2018-05" db="EMBL/GenBank/DDBJ databases">
        <title>Streptomyces venezuelae.</title>
        <authorList>
            <person name="Kim W."/>
            <person name="Lee N."/>
            <person name="Cho B.-K."/>
        </authorList>
    </citation>
    <scope>NUCLEOTIDE SEQUENCE [LARGE SCALE GENOMIC DNA]</scope>
    <source>
        <strain evidence="2 3">ATCC 21782</strain>
    </source>
</reference>
<dbReference type="InterPro" id="IPR016181">
    <property type="entry name" value="Acyl_CoA_acyltransferase"/>
</dbReference>
<dbReference type="Proteomes" id="UP000325211">
    <property type="component" value="Chromosome"/>
</dbReference>
<evidence type="ECO:0000313" key="3">
    <source>
        <dbReference type="Proteomes" id="UP000325211"/>
    </source>
</evidence>
<evidence type="ECO:0000259" key="1">
    <source>
        <dbReference type="PROSITE" id="PS51186"/>
    </source>
</evidence>
<dbReference type="CDD" id="cd04301">
    <property type="entry name" value="NAT_SF"/>
    <property type="match status" value="1"/>
</dbReference>